<evidence type="ECO:0000313" key="2">
    <source>
        <dbReference type="Proteomes" id="UP001231924"/>
    </source>
</evidence>
<evidence type="ECO:0000313" key="1">
    <source>
        <dbReference type="EMBL" id="MDL5159686.1"/>
    </source>
</evidence>
<keyword evidence="2" id="KW-1185">Reference proteome</keyword>
<reference evidence="1 2" key="1">
    <citation type="submission" date="2023-06" db="EMBL/GenBank/DDBJ databases">
        <title>Actinomycetospora Odt1-22.</title>
        <authorList>
            <person name="Supong K."/>
        </authorList>
    </citation>
    <scope>NUCLEOTIDE SEQUENCE [LARGE SCALE GENOMIC DNA]</scope>
    <source>
        <strain evidence="1 2">Odt1-22</strain>
    </source>
</reference>
<dbReference type="RefSeq" id="WP_286056291.1">
    <property type="nucleotide sequence ID" value="NZ_JASVWF010000008.1"/>
</dbReference>
<gene>
    <name evidence="1" type="ORF">QRT03_27220</name>
</gene>
<proteinExistence type="predicted"/>
<comment type="caution">
    <text evidence="1">The sequence shown here is derived from an EMBL/GenBank/DDBJ whole genome shotgun (WGS) entry which is preliminary data.</text>
</comment>
<dbReference type="Proteomes" id="UP001231924">
    <property type="component" value="Unassembled WGS sequence"/>
</dbReference>
<organism evidence="1 2">
    <name type="scientific">Actinomycetospora termitidis</name>
    <dbReference type="NCBI Taxonomy" id="3053470"/>
    <lineage>
        <taxon>Bacteria</taxon>
        <taxon>Bacillati</taxon>
        <taxon>Actinomycetota</taxon>
        <taxon>Actinomycetes</taxon>
        <taxon>Pseudonocardiales</taxon>
        <taxon>Pseudonocardiaceae</taxon>
        <taxon>Actinomycetospora</taxon>
    </lineage>
</organism>
<protein>
    <submittedName>
        <fullName evidence="1">Uncharacterized protein</fullName>
    </submittedName>
</protein>
<dbReference type="EMBL" id="JASVWF010000008">
    <property type="protein sequence ID" value="MDL5159686.1"/>
    <property type="molecule type" value="Genomic_DNA"/>
</dbReference>
<accession>A0ABT7MGY3</accession>
<sequence length="74" mass="8253">MPRFAVSAWDYDEPPVPRPAHEEWIDQLTVLQVLARHGDQEAEAQARAWLARDPAARTLWDTVAGVCGNTADGR</sequence>
<name>A0ABT7MGY3_9PSEU</name>